<evidence type="ECO:0000313" key="4">
    <source>
        <dbReference type="EMBL" id="MBD2295602.1"/>
    </source>
</evidence>
<dbReference type="InterPro" id="IPR027417">
    <property type="entry name" value="P-loop_NTPase"/>
</dbReference>
<organism evidence="4 5">
    <name type="scientific">Anabaena sphaerica FACHB-251</name>
    <dbReference type="NCBI Taxonomy" id="2692883"/>
    <lineage>
        <taxon>Bacteria</taxon>
        <taxon>Bacillati</taxon>
        <taxon>Cyanobacteriota</taxon>
        <taxon>Cyanophyceae</taxon>
        <taxon>Nostocales</taxon>
        <taxon>Nostocaceae</taxon>
        <taxon>Anabaena</taxon>
    </lineage>
</organism>
<keyword evidence="5" id="KW-1185">Reference proteome</keyword>
<reference evidence="5" key="1">
    <citation type="journal article" date="2020" name="ISME J.">
        <title>Comparative genomics reveals insights into cyanobacterial evolution and habitat adaptation.</title>
        <authorList>
            <person name="Chen M.Y."/>
            <person name="Teng W.K."/>
            <person name="Zhao L."/>
            <person name="Hu C.X."/>
            <person name="Zhou Y.K."/>
            <person name="Han B.P."/>
            <person name="Song L.R."/>
            <person name="Shu W.S."/>
        </authorList>
    </citation>
    <scope>NUCLEOTIDE SEQUENCE [LARGE SCALE GENOMIC DNA]</scope>
    <source>
        <strain evidence="5">FACHB-251</strain>
    </source>
</reference>
<name>A0A926WJK4_9NOST</name>
<evidence type="ECO:0000259" key="3">
    <source>
        <dbReference type="Pfam" id="PF20275"/>
    </source>
</evidence>
<dbReference type="EMBL" id="JACJQU010000014">
    <property type="protein sequence ID" value="MBD2295602.1"/>
    <property type="molecule type" value="Genomic_DNA"/>
</dbReference>
<proteinExistence type="predicted"/>
<evidence type="ECO:0000256" key="1">
    <source>
        <dbReference type="SAM" id="Coils"/>
    </source>
</evidence>
<gene>
    <name evidence="4" type="ORF">H6G06_19520</name>
</gene>
<dbReference type="Pfam" id="PF20275">
    <property type="entry name" value="CTD10"/>
    <property type="match status" value="1"/>
</dbReference>
<dbReference type="Gene3D" id="3.40.50.300">
    <property type="entry name" value="P-loop containing nucleotide triphosphate hydrolases"/>
    <property type="match status" value="1"/>
</dbReference>
<keyword evidence="1" id="KW-0175">Coiled coil</keyword>
<feature type="coiled-coil region" evidence="1">
    <location>
        <begin position="228"/>
        <end position="278"/>
    </location>
</feature>
<sequence>MIHAVRCNQPSFKTVNFRPGLNVVLADRTAESGIRDSRNGLGKSTLIEIIHFCLGGNIEKARGLGSRTLRGWAFSLEITLANKIVIVTRNTDDKSEVVIEGDTTNWPIQPKEEEGRKVLSIDEWKVVLGNLTFGLPIDDENKKYTPTFRSLISYFIRPNRDAFSQPFEYFPKQPGWNTQINNAFLLGLNWEYLRELQLLKDRQKLITDIKKLKKDTEPGVSISVFGSLGELEALKVQVEEQLRERKEALNTFKVEPQYNELEITVNRLTSEIHAATNKKITDQKLLEFYQSSLDTENEPSPEDVINIYQKAGIELPGLVTRRLEEVEGFHRQLIENRREFLAIEIKRLRREITVTESYIREKTNQRAELLDVLRTHGALEEYTRLQEIYLDNLANLNEINKRIAELKQFEEEKSTLKIEREHLLQRARRDREERNEQAERAINLFSTNSRFLYRFPGTLIINVENNGFTFRVDIRSDGSEGIDKMKIFCYDLMLAQIWSERDPSPRILIHDSTIFDGVDDRQVAQALELADRESIRCGFQYICTLNSDRVPRSDFALDFDFDSFIRLRLTDEGEEGKLLGISF</sequence>
<evidence type="ECO:0000313" key="5">
    <source>
        <dbReference type="Proteomes" id="UP000662185"/>
    </source>
</evidence>
<feature type="domain" description="DUF2326" evidence="2">
    <location>
        <begin position="449"/>
        <end position="583"/>
    </location>
</feature>
<dbReference type="AlphaFoldDB" id="A0A926WJK4"/>
<dbReference type="Pfam" id="PF10088">
    <property type="entry name" value="DUF2326"/>
    <property type="match status" value="1"/>
</dbReference>
<evidence type="ECO:0000259" key="2">
    <source>
        <dbReference type="Pfam" id="PF10088"/>
    </source>
</evidence>
<accession>A0A926WJK4</accession>
<protein>
    <submittedName>
        <fullName evidence="4">DUF2326 domain-containing protein</fullName>
    </submittedName>
</protein>
<dbReference type="InterPro" id="IPR018760">
    <property type="entry name" value="DUF2326"/>
</dbReference>
<feature type="domain" description="ABC-three component systems C-terminal" evidence="3">
    <location>
        <begin position="292"/>
        <end position="387"/>
    </location>
</feature>
<feature type="coiled-coil region" evidence="1">
    <location>
        <begin position="393"/>
        <end position="444"/>
    </location>
</feature>
<dbReference type="Proteomes" id="UP000662185">
    <property type="component" value="Unassembled WGS sequence"/>
</dbReference>
<dbReference type="InterPro" id="IPR046919">
    <property type="entry name" value="ABC-3C_CTD10"/>
</dbReference>
<dbReference type="RefSeq" id="WP_190563131.1">
    <property type="nucleotide sequence ID" value="NZ_JACJQU010000014.1"/>
</dbReference>
<comment type="caution">
    <text evidence="4">The sequence shown here is derived from an EMBL/GenBank/DDBJ whole genome shotgun (WGS) entry which is preliminary data.</text>
</comment>